<gene>
    <name evidence="1" type="ORF">TTHERM_00062670</name>
</gene>
<organism evidence="1 2">
    <name type="scientific">Tetrahymena thermophila (strain SB210)</name>
    <dbReference type="NCBI Taxonomy" id="312017"/>
    <lineage>
        <taxon>Eukaryota</taxon>
        <taxon>Sar</taxon>
        <taxon>Alveolata</taxon>
        <taxon>Ciliophora</taxon>
        <taxon>Intramacronucleata</taxon>
        <taxon>Oligohymenophorea</taxon>
        <taxon>Hymenostomatida</taxon>
        <taxon>Tetrahymenina</taxon>
        <taxon>Tetrahymenidae</taxon>
        <taxon>Tetrahymena</taxon>
    </lineage>
</organism>
<name>I7MHE5_TETTS</name>
<evidence type="ECO:0000313" key="2">
    <source>
        <dbReference type="Proteomes" id="UP000009168"/>
    </source>
</evidence>
<dbReference type="KEGG" id="tet:TTHERM_00062670"/>
<dbReference type="InParanoid" id="I7MHE5"/>
<dbReference type="GeneID" id="7841858"/>
<reference evidence="2" key="1">
    <citation type="journal article" date="2006" name="PLoS Biol.">
        <title>Macronuclear genome sequence of the ciliate Tetrahymena thermophila, a model eukaryote.</title>
        <authorList>
            <person name="Eisen J.A."/>
            <person name="Coyne R.S."/>
            <person name="Wu M."/>
            <person name="Wu D."/>
            <person name="Thiagarajan M."/>
            <person name="Wortman J.R."/>
            <person name="Badger J.H."/>
            <person name="Ren Q."/>
            <person name="Amedeo P."/>
            <person name="Jones K.M."/>
            <person name="Tallon L.J."/>
            <person name="Delcher A.L."/>
            <person name="Salzberg S.L."/>
            <person name="Silva J.C."/>
            <person name="Haas B.J."/>
            <person name="Majoros W.H."/>
            <person name="Farzad M."/>
            <person name="Carlton J.M."/>
            <person name="Smith R.K. Jr."/>
            <person name="Garg J."/>
            <person name="Pearlman R.E."/>
            <person name="Karrer K.M."/>
            <person name="Sun L."/>
            <person name="Manning G."/>
            <person name="Elde N.C."/>
            <person name="Turkewitz A.P."/>
            <person name="Asai D.J."/>
            <person name="Wilkes D.E."/>
            <person name="Wang Y."/>
            <person name="Cai H."/>
            <person name="Collins K."/>
            <person name="Stewart B.A."/>
            <person name="Lee S.R."/>
            <person name="Wilamowska K."/>
            <person name="Weinberg Z."/>
            <person name="Ruzzo W.L."/>
            <person name="Wloga D."/>
            <person name="Gaertig J."/>
            <person name="Frankel J."/>
            <person name="Tsao C.-C."/>
            <person name="Gorovsky M.A."/>
            <person name="Keeling P.J."/>
            <person name="Waller R.F."/>
            <person name="Patron N.J."/>
            <person name="Cherry J.M."/>
            <person name="Stover N.A."/>
            <person name="Krieger C.J."/>
            <person name="del Toro C."/>
            <person name="Ryder H.F."/>
            <person name="Williamson S.C."/>
            <person name="Barbeau R.A."/>
            <person name="Hamilton E.P."/>
            <person name="Orias E."/>
        </authorList>
    </citation>
    <scope>NUCLEOTIDE SEQUENCE [LARGE SCALE GENOMIC DNA]</scope>
    <source>
        <strain evidence="2">SB210</strain>
    </source>
</reference>
<dbReference type="RefSeq" id="XP_001007702.2">
    <property type="nucleotide sequence ID" value="XM_001007702.2"/>
</dbReference>
<sequence length="136" mass="15678">MNKQLDGLEDISDYFVSLNVVRLPLMLLRLQNNTSVFQLYLNRTQFNVDQHQAKLNQLYELVQSQYQVDRYQQTELDNYLFAAFEGEACTLLSQNTDLITNSSTFSLSACLEVQNGIINTVFIKKLKQSLTPTMIL</sequence>
<dbReference type="EMBL" id="GG662853">
    <property type="protein sequence ID" value="EAR87457.2"/>
    <property type="molecule type" value="Genomic_DNA"/>
</dbReference>
<accession>I7MHE5</accession>
<keyword evidence="2" id="KW-1185">Reference proteome</keyword>
<dbReference type="AlphaFoldDB" id="I7MHE5"/>
<dbReference type="Proteomes" id="UP000009168">
    <property type="component" value="Unassembled WGS sequence"/>
</dbReference>
<proteinExistence type="predicted"/>
<evidence type="ECO:0000313" key="1">
    <source>
        <dbReference type="EMBL" id="EAR87457.2"/>
    </source>
</evidence>
<protein>
    <submittedName>
        <fullName evidence="1">Uncharacterized protein</fullName>
    </submittedName>
</protein>